<dbReference type="InterPro" id="IPR035177">
    <property type="entry name" value="TssN"/>
</dbReference>
<dbReference type="Pfam" id="PF17555">
    <property type="entry name" value="TssN"/>
    <property type="match status" value="1"/>
</dbReference>
<evidence type="ECO:0000313" key="4">
    <source>
        <dbReference type="Proteomes" id="UP000184112"/>
    </source>
</evidence>
<keyword evidence="2" id="KW-0812">Transmembrane</keyword>
<dbReference type="AlphaFoldDB" id="A0A1M5PQA9"/>
<feature type="region of interest" description="Disordered" evidence="1">
    <location>
        <begin position="292"/>
        <end position="332"/>
    </location>
</feature>
<evidence type="ECO:0000256" key="1">
    <source>
        <dbReference type="SAM" id="MobiDB-lite"/>
    </source>
</evidence>
<feature type="transmembrane region" description="Helical" evidence="2">
    <location>
        <begin position="12"/>
        <end position="32"/>
    </location>
</feature>
<accession>A0A1M5PQA9</accession>
<dbReference type="EMBL" id="FQWH01000006">
    <property type="protein sequence ID" value="SHH03881.1"/>
    <property type="molecule type" value="Genomic_DNA"/>
</dbReference>
<reference evidence="3 4" key="1">
    <citation type="submission" date="2016-11" db="EMBL/GenBank/DDBJ databases">
        <authorList>
            <person name="Jaros S."/>
            <person name="Januszkiewicz K."/>
            <person name="Wedrychowicz H."/>
        </authorList>
    </citation>
    <scope>NUCLEOTIDE SEQUENCE [LARGE SCALE GENOMIC DNA]</scope>
    <source>
        <strain evidence="3 4">DSM 6792</strain>
    </source>
</reference>
<evidence type="ECO:0000256" key="2">
    <source>
        <dbReference type="SAM" id="Phobius"/>
    </source>
</evidence>
<feature type="transmembrane region" description="Helical" evidence="2">
    <location>
        <begin position="47"/>
        <end position="66"/>
    </location>
</feature>
<dbReference type="RefSeq" id="WP_073409799.1">
    <property type="nucleotide sequence ID" value="NZ_FQWH01000006.1"/>
</dbReference>
<evidence type="ECO:0000313" key="3">
    <source>
        <dbReference type="EMBL" id="SHH03881.1"/>
    </source>
</evidence>
<organism evidence="3 4">
    <name type="scientific">Flavobacterium johnsoniae</name>
    <name type="common">Cytophaga johnsonae</name>
    <dbReference type="NCBI Taxonomy" id="986"/>
    <lineage>
        <taxon>Bacteria</taxon>
        <taxon>Pseudomonadati</taxon>
        <taxon>Bacteroidota</taxon>
        <taxon>Flavobacteriia</taxon>
        <taxon>Flavobacteriales</taxon>
        <taxon>Flavobacteriaceae</taxon>
        <taxon>Flavobacterium</taxon>
    </lineage>
</organism>
<keyword evidence="2" id="KW-1133">Transmembrane helix</keyword>
<feature type="transmembrane region" description="Helical" evidence="2">
    <location>
        <begin position="107"/>
        <end position="131"/>
    </location>
</feature>
<feature type="compositionally biased region" description="Basic and acidic residues" evidence="1">
    <location>
        <begin position="309"/>
        <end position="332"/>
    </location>
</feature>
<feature type="transmembrane region" description="Helical" evidence="2">
    <location>
        <begin position="78"/>
        <end position="95"/>
    </location>
</feature>
<gene>
    <name evidence="3" type="ORF">SAMN05444388_1063</name>
</gene>
<protein>
    <submittedName>
        <fullName evidence="3">Uncharacterized protein</fullName>
    </submittedName>
</protein>
<proteinExistence type="predicted"/>
<keyword evidence="2" id="KW-0472">Membrane</keyword>
<feature type="transmembrane region" description="Helical" evidence="2">
    <location>
        <begin position="143"/>
        <end position="164"/>
    </location>
</feature>
<dbReference type="Proteomes" id="UP000184112">
    <property type="component" value="Unassembled WGS sequence"/>
</dbReference>
<sequence>MVKKHVLSLIDIRLIVFLIVIVALCAILTLLISDKVEDFAKKYKKKFYGYILLFVLIYTLIAFLGYNKLFIELRNEFIFYQAASLLLGSLHAWFYREFFQEFNLKKYSVELLFSLIVPLYSSILFVIIYTFLNGINFTLLMSAHFLVFVIPTCIYMVFCFMMLIPPRKYITWTPEKSYSAIKDDEMEAIVLITFLIKKSYDDTEYTSIRVQAPVKVSFGRLFFLAVAGYNKQNEGEHIDLQMPDGKDYNWVFYLQSKWYENTRYIDAAYDGAMNQITENSVVICQREIEKNVPPEKKKKTDQKLYGVDSHNEAADQEKFDELKETEKEAAIK</sequence>
<name>A0A1M5PQA9_FLAJO</name>